<evidence type="ECO:0000313" key="8">
    <source>
        <dbReference type="EMBL" id="TWU66507.1"/>
    </source>
</evidence>
<dbReference type="Pfam" id="PF08281">
    <property type="entry name" value="Sigma70_r4_2"/>
    <property type="match status" value="1"/>
</dbReference>
<dbReference type="Gene3D" id="1.10.1740.10">
    <property type="match status" value="1"/>
</dbReference>
<dbReference type="AlphaFoldDB" id="A0A5C6FU15"/>
<dbReference type="InterPro" id="IPR013249">
    <property type="entry name" value="RNA_pol_sigma70_r4_t2"/>
</dbReference>
<evidence type="ECO:0000259" key="7">
    <source>
        <dbReference type="Pfam" id="PF08281"/>
    </source>
</evidence>
<dbReference type="Proteomes" id="UP000316476">
    <property type="component" value="Unassembled WGS sequence"/>
</dbReference>
<keyword evidence="3" id="KW-0731">Sigma factor</keyword>
<comment type="caution">
    <text evidence="8">The sequence shown here is derived from an EMBL/GenBank/DDBJ whole genome shotgun (WGS) entry which is preliminary data.</text>
</comment>
<dbReference type="InterPro" id="IPR014284">
    <property type="entry name" value="RNA_pol_sigma-70_dom"/>
</dbReference>
<keyword evidence="2" id="KW-0805">Transcription regulation</keyword>
<evidence type="ECO:0000256" key="2">
    <source>
        <dbReference type="ARBA" id="ARBA00023015"/>
    </source>
</evidence>
<dbReference type="GO" id="GO:0006352">
    <property type="term" value="P:DNA-templated transcription initiation"/>
    <property type="evidence" value="ECO:0007669"/>
    <property type="project" value="InterPro"/>
</dbReference>
<evidence type="ECO:0000313" key="9">
    <source>
        <dbReference type="Proteomes" id="UP000316476"/>
    </source>
</evidence>
<dbReference type="PANTHER" id="PTHR43133:SF8">
    <property type="entry name" value="RNA POLYMERASE SIGMA FACTOR HI_1459-RELATED"/>
    <property type="match status" value="1"/>
</dbReference>
<dbReference type="InterPro" id="IPR036388">
    <property type="entry name" value="WH-like_DNA-bd_sf"/>
</dbReference>
<proteinExistence type="inferred from homology"/>
<comment type="similarity">
    <text evidence="1">Belongs to the sigma-70 factor family. ECF subfamily.</text>
</comment>
<dbReference type="RefSeq" id="WP_146413129.1">
    <property type="nucleotide sequence ID" value="NZ_SJPZ01000001.1"/>
</dbReference>
<dbReference type="SUPFAM" id="SSF88659">
    <property type="entry name" value="Sigma3 and sigma4 domains of RNA polymerase sigma factors"/>
    <property type="match status" value="1"/>
</dbReference>
<feature type="domain" description="RNA polymerase sigma-70 region 2" evidence="6">
    <location>
        <begin position="31"/>
        <end position="95"/>
    </location>
</feature>
<dbReference type="GO" id="GO:0003677">
    <property type="term" value="F:DNA binding"/>
    <property type="evidence" value="ECO:0007669"/>
    <property type="project" value="UniProtKB-KW"/>
</dbReference>
<dbReference type="Pfam" id="PF04542">
    <property type="entry name" value="Sigma70_r2"/>
    <property type="match status" value="1"/>
</dbReference>
<dbReference type="SUPFAM" id="SSF88946">
    <property type="entry name" value="Sigma2 domain of RNA polymerase sigma factors"/>
    <property type="match status" value="1"/>
</dbReference>
<dbReference type="InterPro" id="IPR039425">
    <property type="entry name" value="RNA_pol_sigma-70-like"/>
</dbReference>
<evidence type="ECO:0000256" key="5">
    <source>
        <dbReference type="ARBA" id="ARBA00023163"/>
    </source>
</evidence>
<protein>
    <submittedName>
        <fullName evidence="8">ECF RNA polymerase sigma factor SigL</fullName>
    </submittedName>
</protein>
<dbReference type="InterPro" id="IPR007627">
    <property type="entry name" value="RNA_pol_sigma70_r2"/>
</dbReference>
<reference evidence="8 9" key="1">
    <citation type="submission" date="2019-02" db="EMBL/GenBank/DDBJ databases">
        <title>Deep-cultivation of Planctomycetes and their phenomic and genomic characterization uncovers novel biology.</title>
        <authorList>
            <person name="Wiegand S."/>
            <person name="Jogler M."/>
            <person name="Boedeker C."/>
            <person name="Pinto D."/>
            <person name="Vollmers J."/>
            <person name="Rivas-Marin E."/>
            <person name="Kohn T."/>
            <person name="Peeters S.H."/>
            <person name="Heuer A."/>
            <person name="Rast P."/>
            <person name="Oberbeckmann S."/>
            <person name="Bunk B."/>
            <person name="Jeske O."/>
            <person name="Meyerdierks A."/>
            <person name="Storesund J.E."/>
            <person name="Kallscheuer N."/>
            <person name="Luecker S."/>
            <person name="Lage O.M."/>
            <person name="Pohl T."/>
            <person name="Merkel B.J."/>
            <person name="Hornburger P."/>
            <person name="Mueller R.-W."/>
            <person name="Bruemmer F."/>
            <person name="Labrenz M."/>
            <person name="Spormann A.M."/>
            <person name="Op Den Camp H."/>
            <person name="Overmann J."/>
            <person name="Amann R."/>
            <person name="Jetten M.S.M."/>
            <person name="Mascher T."/>
            <person name="Medema M.H."/>
            <person name="Devos D.P."/>
            <person name="Kaster A.-K."/>
            <person name="Ovreas L."/>
            <person name="Rohde M."/>
            <person name="Galperin M.Y."/>
            <person name="Jogler C."/>
        </authorList>
    </citation>
    <scope>NUCLEOTIDE SEQUENCE [LARGE SCALE GENOMIC DNA]</scope>
    <source>
        <strain evidence="8 9">V7</strain>
    </source>
</reference>
<keyword evidence="5" id="KW-0804">Transcription</keyword>
<dbReference type="PANTHER" id="PTHR43133">
    <property type="entry name" value="RNA POLYMERASE ECF-TYPE SIGMA FACTO"/>
    <property type="match status" value="1"/>
</dbReference>
<evidence type="ECO:0000259" key="6">
    <source>
        <dbReference type="Pfam" id="PF04542"/>
    </source>
</evidence>
<dbReference type="InterPro" id="IPR013324">
    <property type="entry name" value="RNA_pol_sigma_r3/r4-like"/>
</dbReference>
<feature type="domain" description="RNA polymerase sigma factor 70 region 4 type 2" evidence="7">
    <location>
        <begin position="121"/>
        <end position="172"/>
    </location>
</feature>
<dbReference type="OrthoDB" id="289887at2"/>
<dbReference type="Gene3D" id="1.10.10.10">
    <property type="entry name" value="Winged helix-like DNA-binding domain superfamily/Winged helix DNA-binding domain"/>
    <property type="match status" value="1"/>
</dbReference>
<dbReference type="EMBL" id="SJPZ01000001">
    <property type="protein sequence ID" value="TWU66507.1"/>
    <property type="molecule type" value="Genomic_DNA"/>
</dbReference>
<keyword evidence="4" id="KW-0238">DNA-binding</keyword>
<accession>A0A5C6FU15</accession>
<evidence type="ECO:0000256" key="3">
    <source>
        <dbReference type="ARBA" id="ARBA00023082"/>
    </source>
</evidence>
<organism evidence="8 9">
    <name type="scientific">Crateriforma conspicua</name>
    <dbReference type="NCBI Taxonomy" id="2527996"/>
    <lineage>
        <taxon>Bacteria</taxon>
        <taxon>Pseudomonadati</taxon>
        <taxon>Planctomycetota</taxon>
        <taxon>Planctomycetia</taxon>
        <taxon>Planctomycetales</taxon>
        <taxon>Planctomycetaceae</taxon>
        <taxon>Crateriforma</taxon>
    </lineage>
</organism>
<dbReference type="NCBIfam" id="TIGR02937">
    <property type="entry name" value="sigma70-ECF"/>
    <property type="match status" value="1"/>
</dbReference>
<dbReference type="InterPro" id="IPR013325">
    <property type="entry name" value="RNA_pol_sigma_r2"/>
</dbReference>
<gene>
    <name evidence="8" type="primary">sigL_2</name>
    <name evidence="8" type="ORF">V7x_20740</name>
</gene>
<evidence type="ECO:0000256" key="1">
    <source>
        <dbReference type="ARBA" id="ARBA00010641"/>
    </source>
</evidence>
<sequence length="187" mass="21548">MPPTELSDRVRLQARRIIESRSAALSGLYDLTAVRLFRYASSITRHAQDAEDAVQSALVQVADRPWMIVDSDQPWPYLLRMVRNESLMIIRKRRRWALLTSISDRLIGRGDDSLDRHETEDQVWRALSELPPEQSEPVVLKIWEDLTFAQIGEMLEIPAATAASRYRYAITKLQQKLQHVAPEHLSC</sequence>
<name>A0A5C6FU15_9PLAN</name>
<dbReference type="GO" id="GO:0016987">
    <property type="term" value="F:sigma factor activity"/>
    <property type="evidence" value="ECO:0007669"/>
    <property type="project" value="UniProtKB-KW"/>
</dbReference>
<evidence type="ECO:0000256" key="4">
    <source>
        <dbReference type="ARBA" id="ARBA00023125"/>
    </source>
</evidence>